<dbReference type="AlphaFoldDB" id="A1HM69"/>
<name>A1HM69_9FIRM</name>
<reference evidence="1 2" key="2">
    <citation type="submission" date="2007-01" db="EMBL/GenBank/DDBJ databases">
        <title>Sequencing of the draft genome and assembly of Thermosinus carboxydivorans Nor1.</title>
        <authorList>
            <consortium name="US DOE Joint Genome Institute (JGI-PGF)"/>
            <person name="Copeland A."/>
            <person name="Lucas S."/>
            <person name="Lapidus A."/>
            <person name="Barry K."/>
            <person name="Glavina del Rio T."/>
            <person name="Dalin E."/>
            <person name="Tice H."/>
            <person name="Bruce D."/>
            <person name="Pitluck S."/>
            <person name="Richardson P."/>
        </authorList>
    </citation>
    <scope>NUCLEOTIDE SEQUENCE [LARGE SCALE GENOMIC DNA]</scope>
    <source>
        <strain evidence="1 2">Nor1</strain>
    </source>
</reference>
<sequence length="68" mass="7845">MYRRKLMNGKSYRNAIVNTMRTTLSAKSAETSKHAERLQDLCLRIGRALNLSGKELDERLNFSLFPKT</sequence>
<reference evidence="1 2" key="1">
    <citation type="submission" date="2007-01" db="EMBL/GenBank/DDBJ databases">
        <title>Annotation of the draft genome assembly of Thermosinus carboxydivorans Nor1.</title>
        <authorList>
            <consortium name="US DOE Joint Genome Institute (JGI-ORNL)"/>
            <person name="Larimer F."/>
            <person name="Land M."/>
            <person name="Hauser L."/>
        </authorList>
    </citation>
    <scope>NUCLEOTIDE SEQUENCE [LARGE SCALE GENOMIC DNA]</scope>
    <source>
        <strain evidence="1 2">Nor1</strain>
    </source>
</reference>
<accession>A1HM69</accession>
<comment type="caution">
    <text evidence="1">The sequence shown here is derived from an EMBL/GenBank/DDBJ whole genome shotgun (WGS) entry which is preliminary data.</text>
</comment>
<gene>
    <name evidence="1" type="ORF">TcarDRAFT_2606</name>
</gene>
<keyword evidence="2" id="KW-1185">Reference proteome</keyword>
<evidence type="ECO:0000313" key="1">
    <source>
        <dbReference type="EMBL" id="EAX48917.1"/>
    </source>
</evidence>
<dbReference type="eggNOG" id="COG3437">
    <property type="taxonomic scope" value="Bacteria"/>
</dbReference>
<dbReference type="Proteomes" id="UP000005139">
    <property type="component" value="Unassembled WGS sequence"/>
</dbReference>
<evidence type="ECO:0000313" key="2">
    <source>
        <dbReference type="Proteomes" id="UP000005139"/>
    </source>
</evidence>
<organism evidence="1 2">
    <name type="scientific">Thermosinus carboxydivorans Nor1</name>
    <dbReference type="NCBI Taxonomy" id="401526"/>
    <lineage>
        <taxon>Bacteria</taxon>
        <taxon>Bacillati</taxon>
        <taxon>Bacillota</taxon>
        <taxon>Negativicutes</taxon>
        <taxon>Selenomonadales</taxon>
        <taxon>Sporomusaceae</taxon>
        <taxon>Thermosinus</taxon>
    </lineage>
</organism>
<proteinExistence type="predicted"/>
<dbReference type="RefSeq" id="WP_007288124.1">
    <property type="nucleotide sequence ID" value="NZ_AAWL01000001.1"/>
</dbReference>
<protein>
    <submittedName>
        <fullName evidence="1">Uncharacterized protein</fullName>
    </submittedName>
</protein>
<dbReference type="EMBL" id="AAWL01000001">
    <property type="protein sequence ID" value="EAX48917.1"/>
    <property type="molecule type" value="Genomic_DNA"/>
</dbReference>